<name>A0A0G3G666_9GAMM</name>
<feature type="transmembrane region" description="Helical" evidence="1">
    <location>
        <begin position="245"/>
        <end position="266"/>
    </location>
</feature>
<dbReference type="KEGG" id="tvr:TVD_02740"/>
<evidence type="ECO:0000256" key="1">
    <source>
        <dbReference type="SAM" id="Phobius"/>
    </source>
</evidence>
<keyword evidence="3" id="KW-1185">Reference proteome</keyword>
<organism evidence="2 3">
    <name type="scientific">Thioalkalivibrio versutus</name>
    <dbReference type="NCBI Taxonomy" id="106634"/>
    <lineage>
        <taxon>Bacteria</taxon>
        <taxon>Pseudomonadati</taxon>
        <taxon>Pseudomonadota</taxon>
        <taxon>Gammaproteobacteria</taxon>
        <taxon>Chromatiales</taxon>
        <taxon>Ectothiorhodospiraceae</taxon>
        <taxon>Thioalkalivibrio</taxon>
    </lineage>
</organism>
<feature type="transmembrane region" description="Helical" evidence="1">
    <location>
        <begin position="203"/>
        <end position="225"/>
    </location>
</feature>
<protein>
    <recommendedName>
        <fullName evidence="4">DUF3592 domain-containing protein</fullName>
    </recommendedName>
</protein>
<gene>
    <name evidence="2" type="ORF">TVD_02740</name>
</gene>
<evidence type="ECO:0000313" key="3">
    <source>
        <dbReference type="Proteomes" id="UP000064201"/>
    </source>
</evidence>
<dbReference type="AlphaFoldDB" id="A0A0G3G666"/>
<dbReference type="Proteomes" id="UP000064201">
    <property type="component" value="Chromosome"/>
</dbReference>
<dbReference type="RefSeq" id="WP_047250748.1">
    <property type="nucleotide sequence ID" value="NZ_CP011367.1"/>
</dbReference>
<evidence type="ECO:0008006" key="4">
    <source>
        <dbReference type="Google" id="ProtNLM"/>
    </source>
</evidence>
<feature type="transmembrane region" description="Helical" evidence="1">
    <location>
        <begin position="272"/>
        <end position="294"/>
    </location>
</feature>
<reference evidence="2 3" key="1">
    <citation type="submission" date="2015-04" db="EMBL/GenBank/DDBJ databases">
        <title>Complete Sequence for the Genome of the Thioalkalivibrio versutus D301.</title>
        <authorList>
            <person name="Mu T."/>
            <person name="Zhou J."/>
            <person name="Xu X."/>
        </authorList>
    </citation>
    <scope>NUCLEOTIDE SEQUENCE [LARGE SCALE GENOMIC DNA]</scope>
    <source>
        <strain evidence="2 3">D301</strain>
    </source>
</reference>
<accession>A0A0G3G666</accession>
<sequence length="386" mass="44160">MWMFAGFVTLIGMAVWVYRRRLEDRWERRSSSTPEPVPGYQQAPPLGDPLYNYVYRGRHSAPLERIGYYPAPDVEFRVKVRRWWDVLFTTIGLSVACRTGNPEFDRIFYLVADQAPLCRTLKACGTTQEAMLRIYRECEANGLRFRQLRIRCERVWVEVVAQRRRSRSRLSAPLKVFVPLLRELSEAMESEIPETARGQKDPLAWKAVLIVSISSAMLITGFLFLHQRIFWPLPGPIRASEMVSLSISTGIVVFALLAALTIAWLGRTSRTHLVLIELALAGLIGAAMTSYALLRDVNMSFDRSSALGHPVEVRDKTAERGRGYTLHYLKLSGWDGPQEKRGIRVDRWLYHSVRAGDRLLLEEYPGRLGVPWIRLDTDRSKIAQSP</sequence>
<keyword evidence="1" id="KW-0812">Transmembrane</keyword>
<dbReference type="PATRIC" id="fig|106634.4.peg.554"/>
<keyword evidence="1" id="KW-0472">Membrane</keyword>
<keyword evidence="1" id="KW-1133">Transmembrane helix</keyword>
<proteinExistence type="predicted"/>
<evidence type="ECO:0000313" key="2">
    <source>
        <dbReference type="EMBL" id="AKJ94356.1"/>
    </source>
</evidence>
<dbReference type="EMBL" id="CP011367">
    <property type="protein sequence ID" value="AKJ94356.1"/>
    <property type="molecule type" value="Genomic_DNA"/>
</dbReference>